<dbReference type="RefSeq" id="WP_090242520.1">
    <property type="nucleotide sequence ID" value="NZ_FNOU01000001.1"/>
</dbReference>
<accession>A0A1H3AVM5</accession>
<dbReference type="Proteomes" id="UP000199652">
    <property type="component" value="Unassembled WGS sequence"/>
</dbReference>
<dbReference type="Pfam" id="PF07872">
    <property type="entry name" value="DUF1659"/>
    <property type="match status" value="1"/>
</dbReference>
<evidence type="ECO:0000313" key="2">
    <source>
        <dbReference type="EMBL" id="SDX33441.1"/>
    </source>
</evidence>
<evidence type="ECO:0000313" key="3">
    <source>
        <dbReference type="Proteomes" id="UP000199652"/>
    </source>
</evidence>
<gene>
    <name evidence="2" type="ORF">SAMN04488579_101188</name>
</gene>
<dbReference type="STRING" id="1528.SAMN04488579_101188"/>
<dbReference type="OrthoDB" id="1778796at2"/>
<dbReference type="AlphaFoldDB" id="A0A1H3AVM5"/>
<proteinExistence type="predicted"/>
<keyword evidence="3" id="KW-1185">Reference proteome</keyword>
<reference evidence="3" key="1">
    <citation type="submission" date="2016-10" db="EMBL/GenBank/DDBJ databases">
        <authorList>
            <person name="Varghese N."/>
            <person name="Submissions S."/>
        </authorList>
    </citation>
    <scope>NUCLEOTIDE SEQUENCE [LARGE SCALE GENOMIC DNA]</scope>
    <source>
        <strain evidence="3">VPI 5359</strain>
    </source>
</reference>
<protein>
    <recommendedName>
        <fullName evidence="1">DUF1659 domain-containing protein</fullName>
    </recommendedName>
</protein>
<evidence type="ECO:0000259" key="1">
    <source>
        <dbReference type="Pfam" id="PF07872"/>
    </source>
</evidence>
<organism evidence="2 3">
    <name type="scientific">Eubacterium barkeri</name>
    <name type="common">Clostridium barkeri</name>
    <dbReference type="NCBI Taxonomy" id="1528"/>
    <lineage>
        <taxon>Bacteria</taxon>
        <taxon>Bacillati</taxon>
        <taxon>Bacillota</taxon>
        <taxon>Clostridia</taxon>
        <taxon>Eubacteriales</taxon>
        <taxon>Eubacteriaceae</taxon>
        <taxon>Eubacterium</taxon>
    </lineage>
</organism>
<dbReference type="InterPro" id="IPR012454">
    <property type="entry name" value="DUF1659"/>
</dbReference>
<dbReference type="EMBL" id="FNOU01000001">
    <property type="protein sequence ID" value="SDX33441.1"/>
    <property type="molecule type" value="Genomic_DNA"/>
</dbReference>
<feature type="domain" description="DUF1659" evidence="1">
    <location>
        <begin position="2"/>
        <end position="72"/>
    </location>
</feature>
<name>A0A1H3AVM5_EUBBA</name>
<sequence>MAIERNVNSIGMKMVNNYGTVDGEVLRKSKTYKNVKAAATDAAIMATYKALDGLQQPAAENCYVVTTEELVETV</sequence>